<dbReference type="InterPro" id="IPR050835">
    <property type="entry name" value="ABC_transporter_sub-D"/>
</dbReference>
<keyword evidence="7 8" id="KW-0472">Membrane</keyword>
<feature type="transmembrane region" description="Helical" evidence="8">
    <location>
        <begin position="192"/>
        <end position="212"/>
    </location>
</feature>
<sequence>MSEATGANVQIQTGAVRAFLRLAGGYFLRAKGAKWLGFGLLALTLLQILIQIRFNLWNRDFFNALENRDRNAFLWQMVLFLGLALASMITAVYQLYVKQLVQLRWREWVTKRLLDLWMTDARHYQLERAGGADNPDQRIAEDARLSVDLAVDFATGIFNSVVMLIAFVGILWSISGALNLTIAGQAITIPGYMVWAALIYAAIGSGLTYLVGRPMVALNFWRTAKEADFRFGLVRARESSEGIALIGGETDERRGLALLFTNVAEAVRNLMQSQRRLMWLTSAYGMLTSVFPTVVAAPSYFSGAITLGGLMQIGSAFGSVQASLNWFVDNFPRLAEWRSSVERLLSFRESLRVIEEMVQDGDQPTIVRVEEKTGEEERVVFRDVQVAFANGSVVIAEASAEIRAGERVLVKGESGTGKSTLFRAFAGIWPWGSGEIRMPPREATMFMPQRPYLPLGTLRGALSYPGPPEKVSNKAAVAALERVGLSHLEDRLDSDERWDQVLSLGEQQRLAFARLLLQKPRWIFMDEATAALDEDNQDAMMQLVLDELPKSALISIGHRPGLDAFHERTLHLQRGPEGAKLAMRAPGRVLKTRKIRIRNPFNRRVRAQAG</sequence>
<dbReference type="InterPro" id="IPR003439">
    <property type="entry name" value="ABC_transporter-like_ATP-bd"/>
</dbReference>
<evidence type="ECO:0000259" key="10">
    <source>
        <dbReference type="PROSITE" id="PS50929"/>
    </source>
</evidence>
<evidence type="ECO:0000256" key="4">
    <source>
        <dbReference type="ARBA" id="ARBA00022741"/>
    </source>
</evidence>
<keyword evidence="4" id="KW-0547">Nucleotide-binding</keyword>
<evidence type="ECO:0000256" key="8">
    <source>
        <dbReference type="SAM" id="Phobius"/>
    </source>
</evidence>
<reference evidence="11 12" key="1">
    <citation type="submission" date="2022-06" db="EMBL/GenBank/DDBJ databases">
        <title>Roseomonas CN29.</title>
        <authorList>
            <person name="Cheng Y."/>
            <person name="He X."/>
        </authorList>
    </citation>
    <scope>NUCLEOTIDE SEQUENCE [LARGE SCALE GENOMIC DNA]</scope>
    <source>
        <strain evidence="11 12">CN29</strain>
    </source>
</reference>
<organism evidence="11 12">
    <name type="scientific">Roseomonas populi</name>
    <dbReference type="NCBI Taxonomy" id="3121582"/>
    <lineage>
        <taxon>Bacteria</taxon>
        <taxon>Pseudomonadati</taxon>
        <taxon>Pseudomonadota</taxon>
        <taxon>Alphaproteobacteria</taxon>
        <taxon>Acetobacterales</taxon>
        <taxon>Roseomonadaceae</taxon>
        <taxon>Roseomonas</taxon>
    </lineage>
</organism>
<dbReference type="RefSeq" id="WP_257717970.1">
    <property type="nucleotide sequence ID" value="NZ_JANJOU010000020.1"/>
</dbReference>
<evidence type="ECO:0000256" key="3">
    <source>
        <dbReference type="ARBA" id="ARBA00022692"/>
    </source>
</evidence>
<feature type="domain" description="ABC transmembrane type-1" evidence="10">
    <location>
        <begin position="38"/>
        <end position="336"/>
    </location>
</feature>
<dbReference type="Gene3D" id="3.40.50.300">
    <property type="entry name" value="P-loop containing nucleotide triphosphate hydrolases"/>
    <property type="match status" value="1"/>
</dbReference>
<protein>
    <submittedName>
        <fullName evidence="11">ABC transporter ATP-binding protein/permease</fullName>
    </submittedName>
</protein>
<dbReference type="Gene3D" id="1.20.1560.10">
    <property type="entry name" value="ABC transporter type 1, transmembrane domain"/>
    <property type="match status" value="1"/>
</dbReference>
<gene>
    <name evidence="11" type="ORF">NRP21_19840</name>
</gene>
<keyword evidence="6 8" id="KW-1133">Transmembrane helix</keyword>
<dbReference type="InterPro" id="IPR011527">
    <property type="entry name" value="ABC1_TM_dom"/>
</dbReference>
<dbReference type="Pfam" id="PF00005">
    <property type="entry name" value="ABC_tran"/>
    <property type="match status" value="1"/>
</dbReference>
<evidence type="ECO:0000256" key="6">
    <source>
        <dbReference type="ARBA" id="ARBA00022989"/>
    </source>
</evidence>
<comment type="caution">
    <text evidence="11">The sequence shown here is derived from an EMBL/GenBank/DDBJ whole genome shotgun (WGS) entry which is preliminary data.</text>
</comment>
<dbReference type="Pfam" id="PF06472">
    <property type="entry name" value="ABC_membrane_2"/>
    <property type="match status" value="1"/>
</dbReference>
<evidence type="ECO:0000313" key="12">
    <source>
        <dbReference type="Proteomes" id="UP001524642"/>
    </source>
</evidence>
<proteinExistence type="predicted"/>
<dbReference type="Proteomes" id="UP001524642">
    <property type="component" value="Unassembled WGS sequence"/>
</dbReference>
<evidence type="ECO:0000256" key="2">
    <source>
        <dbReference type="ARBA" id="ARBA00022448"/>
    </source>
</evidence>
<dbReference type="InterPro" id="IPR017871">
    <property type="entry name" value="ABC_transporter-like_CS"/>
</dbReference>
<evidence type="ECO:0000256" key="7">
    <source>
        <dbReference type="ARBA" id="ARBA00023136"/>
    </source>
</evidence>
<dbReference type="PANTHER" id="PTHR11384">
    <property type="entry name" value="ATP-BINDING CASSETTE, SUB-FAMILY D MEMBER"/>
    <property type="match status" value="1"/>
</dbReference>
<dbReference type="InterPro" id="IPR003593">
    <property type="entry name" value="AAA+_ATPase"/>
</dbReference>
<evidence type="ECO:0000256" key="5">
    <source>
        <dbReference type="ARBA" id="ARBA00022840"/>
    </source>
</evidence>
<dbReference type="SMART" id="SM00382">
    <property type="entry name" value="AAA"/>
    <property type="match status" value="1"/>
</dbReference>
<feature type="transmembrane region" description="Helical" evidence="8">
    <location>
        <begin position="35"/>
        <end position="54"/>
    </location>
</feature>
<keyword evidence="3 8" id="KW-0812">Transmembrane</keyword>
<dbReference type="GO" id="GO:0005524">
    <property type="term" value="F:ATP binding"/>
    <property type="evidence" value="ECO:0007669"/>
    <property type="project" value="UniProtKB-KW"/>
</dbReference>
<dbReference type="SUPFAM" id="SSF52540">
    <property type="entry name" value="P-loop containing nucleoside triphosphate hydrolases"/>
    <property type="match status" value="1"/>
</dbReference>
<evidence type="ECO:0000259" key="9">
    <source>
        <dbReference type="PROSITE" id="PS50893"/>
    </source>
</evidence>
<dbReference type="PROSITE" id="PS50893">
    <property type="entry name" value="ABC_TRANSPORTER_2"/>
    <property type="match status" value="1"/>
</dbReference>
<dbReference type="InterPro" id="IPR025662">
    <property type="entry name" value="Sigma_54_int_dom_ATP-bd_1"/>
</dbReference>
<dbReference type="EMBL" id="JANJOU010000020">
    <property type="protein sequence ID" value="MCR0984312.1"/>
    <property type="molecule type" value="Genomic_DNA"/>
</dbReference>
<dbReference type="PROSITE" id="PS00675">
    <property type="entry name" value="SIGMA54_INTERACT_1"/>
    <property type="match status" value="1"/>
</dbReference>
<name>A0ABT1X877_9PROT</name>
<feature type="transmembrane region" description="Helical" evidence="8">
    <location>
        <begin position="74"/>
        <end position="96"/>
    </location>
</feature>
<evidence type="ECO:0000313" key="11">
    <source>
        <dbReference type="EMBL" id="MCR0984312.1"/>
    </source>
</evidence>
<feature type="transmembrane region" description="Helical" evidence="8">
    <location>
        <begin position="277"/>
        <end position="301"/>
    </location>
</feature>
<dbReference type="PROSITE" id="PS50929">
    <property type="entry name" value="ABC_TM1F"/>
    <property type="match status" value="1"/>
</dbReference>
<keyword evidence="5 11" id="KW-0067">ATP-binding</keyword>
<keyword evidence="12" id="KW-1185">Reference proteome</keyword>
<comment type="subcellular location">
    <subcellularLocation>
        <location evidence="1">Cell membrane</location>
        <topology evidence="1">Multi-pass membrane protein</topology>
    </subcellularLocation>
</comment>
<evidence type="ECO:0000256" key="1">
    <source>
        <dbReference type="ARBA" id="ARBA00004651"/>
    </source>
</evidence>
<dbReference type="InterPro" id="IPR027417">
    <property type="entry name" value="P-loop_NTPase"/>
</dbReference>
<feature type="domain" description="ABC transporter" evidence="9">
    <location>
        <begin position="379"/>
        <end position="599"/>
    </location>
</feature>
<dbReference type="PROSITE" id="PS00211">
    <property type="entry name" value="ABC_TRANSPORTER_1"/>
    <property type="match status" value="1"/>
</dbReference>
<dbReference type="SUPFAM" id="SSF90123">
    <property type="entry name" value="ABC transporter transmembrane region"/>
    <property type="match status" value="1"/>
</dbReference>
<dbReference type="InterPro" id="IPR036640">
    <property type="entry name" value="ABC1_TM_sf"/>
</dbReference>
<feature type="transmembrane region" description="Helical" evidence="8">
    <location>
        <begin position="149"/>
        <end position="172"/>
    </location>
</feature>
<dbReference type="PANTHER" id="PTHR11384:SF59">
    <property type="entry name" value="LYSOSOMAL COBALAMIN TRANSPORTER ABCD4"/>
    <property type="match status" value="1"/>
</dbReference>
<accession>A0ABT1X877</accession>
<keyword evidence="2" id="KW-0813">Transport</keyword>
<dbReference type="CDD" id="cd03223">
    <property type="entry name" value="ABCD_peroxisomal_ALDP"/>
    <property type="match status" value="1"/>
</dbReference>